<evidence type="ECO:0000259" key="7">
    <source>
        <dbReference type="PROSITE" id="PS50076"/>
    </source>
</evidence>
<organism evidence="9 10">
    <name type="scientific">Acrasis kona</name>
    <dbReference type="NCBI Taxonomy" id="1008807"/>
    <lineage>
        <taxon>Eukaryota</taxon>
        <taxon>Discoba</taxon>
        <taxon>Heterolobosea</taxon>
        <taxon>Tetramitia</taxon>
        <taxon>Eutetramitia</taxon>
        <taxon>Acrasidae</taxon>
        <taxon>Acrasis</taxon>
    </lineage>
</organism>
<dbReference type="InterPro" id="IPR044713">
    <property type="entry name" value="DNJA1/2-like"/>
</dbReference>
<feature type="domain" description="J" evidence="7">
    <location>
        <begin position="4"/>
        <end position="71"/>
    </location>
</feature>
<comment type="caution">
    <text evidence="9">The sequence shown here is derived from an EMBL/GenBank/DDBJ whole genome shotgun (WGS) entry which is preliminary data.</text>
</comment>
<dbReference type="InterPro" id="IPR036869">
    <property type="entry name" value="J_dom_sf"/>
</dbReference>
<dbReference type="CDD" id="cd06257">
    <property type="entry name" value="DnaJ"/>
    <property type="match status" value="1"/>
</dbReference>
<accession>A0AAW2ZHL3</accession>
<protein>
    <submittedName>
        <fullName evidence="9">DnaJ subfamily A protein</fullName>
    </submittedName>
</protein>
<keyword evidence="1 5" id="KW-0479">Metal-binding</keyword>
<dbReference type="PANTHER" id="PTHR43888">
    <property type="entry name" value="DNAJ-LIKE-2, ISOFORM A-RELATED"/>
    <property type="match status" value="1"/>
</dbReference>
<dbReference type="HAMAP" id="MF_01152">
    <property type="entry name" value="DnaJ"/>
    <property type="match status" value="1"/>
</dbReference>
<dbReference type="InterPro" id="IPR001305">
    <property type="entry name" value="HSP_DnaJ_Cys-rich_dom"/>
</dbReference>
<dbReference type="PROSITE" id="PS00636">
    <property type="entry name" value="DNAJ_1"/>
    <property type="match status" value="1"/>
</dbReference>
<dbReference type="FunFam" id="2.10.230.10:FF:000001">
    <property type="entry name" value="DnaJ subfamily A member 2"/>
    <property type="match status" value="1"/>
</dbReference>
<dbReference type="GO" id="GO:0008270">
    <property type="term" value="F:zinc ion binding"/>
    <property type="evidence" value="ECO:0007669"/>
    <property type="project" value="UniProtKB-KW"/>
</dbReference>
<dbReference type="Gene3D" id="1.10.287.110">
    <property type="entry name" value="DnaJ domain"/>
    <property type="match status" value="1"/>
</dbReference>
<dbReference type="AlphaFoldDB" id="A0AAW2ZHL3"/>
<dbReference type="Proteomes" id="UP001431209">
    <property type="component" value="Unassembled WGS sequence"/>
</dbReference>
<dbReference type="GO" id="GO:0005524">
    <property type="term" value="F:ATP binding"/>
    <property type="evidence" value="ECO:0007669"/>
    <property type="project" value="InterPro"/>
</dbReference>
<reference evidence="9 10" key="1">
    <citation type="submission" date="2024-03" db="EMBL/GenBank/DDBJ databases">
        <title>The Acrasis kona genome and developmental transcriptomes reveal deep origins of eukaryotic multicellular pathways.</title>
        <authorList>
            <person name="Sheikh S."/>
            <person name="Fu C.-J."/>
            <person name="Brown M.W."/>
            <person name="Baldauf S.L."/>
        </authorList>
    </citation>
    <scope>NUCLEOTIDE SEQUENCE [LARGE SCALE GENOMIC DNA]</scope>
    <source>
        <strain evidence="9 10">ATCC MYA-3509</strain>
    </source>
</reference>
<keyword evidence="4 5" id="KW-0862">Zinc</keyword>
<keyword evidence="2" id="KW-0677">Repeat</keyword>
<dbReference type="SUPFAM" id="SSF57938">
    <property type="entry name" value="DnaJ/Hsp40 cysteine-rich domain"/>
    <property type="match status" value="1"/>
</dbReference>
<dbReference type="FunFam" id="2.60.260.20:FF:000003">
    <property type="entry name" value="DnaJ subfamily A member 2"/>
    <property type="match status" value="1"/>
</dbReference>
<evidence type="ECO:0000256" key="1">
    <source>
        <dbReference type="ARBA" id="ARBA00022723"/>
    </source>
</evidence>
<keyword evidence="3 5" id="KW-0863">Zinc-finger</keyword>
<feature type="region of interest" description="Disordered" evidence="6">
    <location>
        <begin position="358"/>
        <end position="432"/>
    </location>
</feature>
<evidence type="ECO:0000256" key="3">
    <source>
        <dbReference type="ARBA" id="ARBA00022771"/>
    </source>
</evidence>
<proteinExistence type="inferred from homology"/>
<dbReference type="InterPro" id="IPR012724">
    <property type="entry name" value="DnaJ"/>
</dbReference>
<dbReference type="InterPro" id="IPR018253">
    <property type="entry name" value="DnaJ_domain_CS"/>
</dbReference>
<name>A0AAW2ZHL3_9EUKA</name>
<dbReference type="GO" id="GO:0051082">
    <property type="term" value="F:unfolded protein binding"/>
    <property type="evidence" value="ECO:0007669"/>
    <property type="project" value="InterPro"/>
</dbReference>
<dbReference type="SMART" id="SM00271">
    <property type="entry name" value="DnaJ"/>
    <property type="match status" value="1"/>
</dbReference>
<evidence type="ECO:0000313" key="10">
    <source>
        <dbReference type="Proteomes" id="UP001431209"/>
    </source>
</evidence>
<dbReference type="GO" id="GO:0009408">
    <property type="term" value="P:response to heat"/>
    <property type="evidence" value="ECO:0007669"/>
    <property type="project" value="InterPro"/>
</dbReference>
<dbReference type="InterPro" id="IPR001623">
    <property type="entry name" value="DnaJ_domain"/>
</dbReference>
<evidence type="ECO:0000256" key="5">
    <source>
        <dbReference type="PROSITE-ProRule" id="PRU00546"/>
    </source>
</evidence>
<sequence>MGENLYEVLGVSKNASQDDIKKAYRKKAFEWHPDKHENEKRDEAQEKFKDIAHAFEVLSDQKTRDIYDRYGEEGLQRGGGGFHDPSDLFSQFFGGGMFGGGRRAPSGPQKGQDITHALKVSLEELYNGTTKKIRVTRTRNCGDCKGSGSTKPSAVEECKACKGKGRRVEIHQLQPGFVTQQVVTCSSCQGQGKTVDPKFKCKKCNGKRVVTDVTTLEVHIEKGMRDRQNIVFQGEADEKPDVIPGDIVFVLQQKPHDVFERDGTDLYVKKKINLLESLTGVEHKLKHLDGRVLHIKTKSGQIIKPNQVLEVSNEGMPTYRNPFQKGALLIKFDVEFPESIPANVVGQLQSILPAKPKAELPVMKEKPKKKASKDDDEDDDEDEDHPMVENVTLVEPRYEEKSNGSTSTGSAYEEDDEDHHHHHGQQAQCATQ</sequence>
<feature type="domain" description="CR-type" evidence="8">
    <location>
        <begin position="128"/>
        <end position="213"/>
    </location>
</feature>
<dbReference type="InterPro" id="IPR002939">
    <property type="entry name" value="DnaJ_C"/>
</dbReference>
<evidence type="ECO:0000256" key="4">
    <source>
        <dbReference type="ARBA" id="ARBA00022833"/>
    </source>
</evidence>
<dbReference type="GO" id="GO:0030544">
    <property type="term" value="F:Hsp70 protein binding"/>
    <property type="evidence" value="ECO:0007669"/>
    <property type="project" value="InterPro"/>
</dbReference>
<dbReference type="CDD" id="cd10719">
    <property type="entry name" value="DnaJ_zf"/>
    <property type="match status" value="1"/>
</dbReference>
<dbReference type="PRINTS" id="PR00625">
    <property type="entry name" value="JDOMAIN"/>
</dbReference>
<dbReference type="SUPFAM" id="SSF49493">
    <property type="entry name" value="HSP40/DnaJ peptide-binding domain"/>
    <property type="match status" value="2"/>
</dbReference>
<dbReference type="Gene3D" id="2.10.230.10">
    <property type="entry name" value="Heat shock protein DnaJ, cysteine-rich domain"/>
    <property type="match status" value="1"/>
</dbReference>
<dbReference type="Gene3D" id="2.60.260.20">
    <property type="entry name" value="Urease metallochaperone UreE, N-terminal domain"/>
    <property type="match status" value="2"/>
</dbReference>
<dbReference type="CDD" id="cd10747">
    <property type="entry name" value="DnaJ_C"/>
    <property type="match status" value="1"/>
</dbReference>
<evidence type="ECO:0000256" key="2">
    <source>
        <dbReference type="ARBA" id="ARBA00022737"/>
    </source>
</evidence>
<gene>
    <name evidence="9" type="ORF">AKO1_003877</name>
</gene>
<evidence type="ECO:0000256" key="6">
    <source>
        <dbReference type="SAM" id="MobiDB-lite"/>
    </source>
</evidence>
<evidence type="ECO:0000313" key="9">
    <source>
        <dbReference type="EMBL" id="KAL0488809.1"/>
    </source>
</evidence>
<dbReference type="InterPro" id="IPR008971">
    <property type="entry name" value="HSP40/DnaJ_pept-bd"/>
</dbReference>
<feature type="zinc finger region" description="CR-type" evidence="5">
    <location>
        <begin position="128"/>
        <end position="213"/>
    </location>
</feature>
<keyword evidence="10" id="KW-1185">Reference proteome</keyword>
<dbReference type="PROSITE" id="PS51188">
    <property type="entry name" value="ZF_CR"/>
    <property type="match status" value="1"/>
</dbReference>
<dbReference type="GO" id="GO:0006457">
    <property type="term" value="P:protein folding"/>
    <property type="evidence" value="ECO:0007669"/>
    <property type="project" value="InterPro"/>
</dbReference>
<feature type="compositionally biased region" description="Acidic residues" evidence="6">
    <location>
        <begin position="374"/>
        <end position="384"/>
    </location>
</feature>
<dbReference type="InterPro" id="IPR036410">
    <property type="entry name" value="HSP_DnaJ_Cys-rich_dom_sf"/>
</dbReference>
<dbReference type="Pfam" id="PF01556">
    <property type="entry name" value="DnaJ_C"/>
    <property type="match status" value="1"/>
</dbReference>
<dbReference type="SUPFAM" id="SSF46565">
    <property type="entry name" value="Chaperone J-domain"/>
    <property type="match status" value="1"/>
</dbReference>
<dbReference type="Pfam" id="PF00684">
    <property type="entry name" value="DnaJ_CXXCXGXG"/>
    <property type="match status" value="1"/>
</dbReference>
<dbReference type="EMBL" id="JAOPGA020001475">
    <property type="protein sequence ID" value="KAL0488809.1"/>
    <property type="molecule type" value="Genomic_DNA"/>
</dbReference>
<dbReference type="Pfam" id="PF00226">
    <property type="entry name" value="DnaJ"/>
    <property type="match status" value="1"/>
</dbReference>
<evidence type="ECO:0000259" key="8">
    <source>
        <dbReference type="PROSITE" id="PS51188"/>
    </source>
</evidence>
<dbReference type="PROSITE" id="PS50076">
    <property type="entry name" value="DNAJ_2"/>
    <property type="match status" value="1"/>
</dbReference>